<dbReference type="AlphaFoldDB" id="A0A0L8GXD0"/>
<dbReference type="EMBL" id="KQ420017">
    <property type="protein sequence ID" value="KOF81691.1"/>
    <property type="molecule type" value="Genomic_DNA"/>
</dbReference>
<dbReference type="InterPro" id="IPR026092">
    <property type="entry name" value="RAI2/SOBP"/>
</dbReference>
<reference evidence="2" key="1">
    <citation type="submission" date="2015-07" db="EMBL/GenBank/DDBJ databases">
        <title>MeaNS - Measles Nucleotide Surveillance Program.</title>
        <authorList>
            <person name="Tran T."/>
            <person name="Druce J."/>
        </authorList>
    </citation>
    <scope>NUCLEOTIDE SEQUENCE</scope>
    <source>
        <strain evidence="2">UCB-OBI-ISO-001</strain>
        <tissue evidence="2">Gonad</tissue>
    </source>
</reference>
<name>A0A0L8GXD0_OCTBM</name>
<feature type="region of interest" description="Disordered" evidence="1">
    <location>
        <begin position="74"/>
        <end position="121"/>
    </location>
</feature>
<dbReference type="OrthoDB" id="6250723at2759"/>
<dbReference type="PANTHER" id="PTHR23186">
    <property type="entry name" value="RETINOIC ACID-INDUCED PROTEIN 2"/>
    <property type="match status" value="1"/>
</dbReference>
<feature type="region of interest" description="Disordered" evidence="1">
    <location>
        <begin position="1"/>
        <end position="44"/>
    </location>
</feature>
<dbReference type="STRING" id="37653.A0A0L8GXD0"/>
<feature type="compositionally biased region" description="Polar residues" evidence="1">
    <location>
        <begin position="20"/>
        <end position="31"/>
    </location>
</feature>
<dbReference type="PANTHER" id="PTHR23186:SF4">
    <property type="entry name" value="GH22790P"/>
    <property type="match status" value="1"/>
</dbReference>
<dbReference type="GO" id="GO:0048513">
    <property type="term" value="P:animal organ development"/>
    <property type="evidence" value="ECO:0007669"/>
    <property type="project" value="TreeGrafter"/>
</dbReference>
<accession>A0A0L8GXD0</accession>
<protein>
    <submittedName>
        <fullName evidence="2">Uncharacterized protein</fullName>
    </submittedName>
</protein>
<proteinExistence type="predicted"/>
<feature type="compositionally biased region" description="Polar residues" evidence="1">
    <location>
        <begin position="74"/>
        <end position="87"/>
    </location>
</feature>
<evidence type="ECO:0000313" key="2">
    <source>
        <dbReference type="EMBL" id="KOF81691.1"/>
    </source>
</evidence>
<dbReference type="GO" id="GO:0005634">
    <property type="term" value="C:nucleus"/>
    <property type="evidence" value="ECO:0007669"/>
    <property type="project" value="TreeGrafter"/>
</dbReference>
<evidence type="ECO:0000256" key="1">
    <source>
        <dbReference type="SAM" id="MobiDB-lite"/>
    </source>
</evidence>
<sequence>MDDHEDRMSTELLEPPYHRPSSTSTQLSQIRDSPHSDERNTTITDYAETTMNELLGMYGYDKVSHQETQNLNLERYTASSTPDTSVQGMDDCHGDSDDESSDALSIGAERKSSSNGETTLAAQHRNLVSALNKRLCHDSGGGRSDI</sequence>
<gene>
    <name evidence="2" type="ORF">OCBIM_22026229mg</name>
</gene>
<organism evidence="2">
    <name type="scientific">Octopus bimaculoides</name>
    <name type="common">California two-spotted octopus</name>
    <dbReference type="NCBI Taxonomy" id="37653"/>
    <lineage>
        <taxon>Eukaryota</taxon>
        <taxon>Metazoa</taxon>
        <taxon>Spiralia</taxon>
        <taxon>Lophotrochozoa</taxon>
        <taxon>Mollusca</taxon>
        <taxon>Cephalopoda</taxon>
        <taxon>Coleoidea</taxon>
        <taxon>Octopodiformes</taxon>
        <taxon>Octopoda</taxon>
        <taxon>Incirrata</taxon>
        <taxon>Octopodidae</taxon>
        <taxon>Octopus</taxon>
    </lineage>
</organism>